<dbReference type="SMR" id="A0A482XV27"/>
<protein>
    <submittedName>
        <fullName evidence="2">Uncharacterized protein</fullName>
    </submittedName>
</protein>
<dbReference type="InParanoid" id="A0A482XV27"/>
<comment type="caution">
    <text evidence="2">The sequence shown here is derived from an EMBL/GenBank/DDBJ whole genome shotgun (WGS) entry which is preliminary data.</text>
</comment>
<gene>
    <name evidence="2" type="ORF">LSTR_LSTR015887</name>
</gene>
<dbReference type="Proteomes" id="UP000291343">
    <property type="component" value="Unassembled WGS sequence"/>
</dbReference>
<organism evidence="2 3">
    <name type="scientific">Laodelphax striatellus</name>
    <name type="common">Small brown planthopper</name>
    <name type="synonym">Delphax striatella</name>
    <dbReference type="NCBI Taxonomy" id="195883"/>
    <lineage>
        <taxon>Eukaryota</taxon>
        <taxon>Metazoa</taxon>
        <taxon>Ecdysozoa</taxon>
        <taxon>Arthropoda</taxon>
        <taxon>Hexapoda</taxon>
        <taxon>Insecta</taxon>
        <taxon>Pterygota</taxon>
        <taxon>Neoptera</taxon>
        <taxon>Paraneoptera</taxon>
        <taxon>Hemiptera</taxon>
        <taxon>Auchenorrhyncha</taxon>
        <taxon>Fulgoroidea</taxon>
        <taxon>Delphacidae</taxon>
        <taxon>Criomorphinae</taxon>
        <taxon>Laodelphax</taxon>
    </lineage>
</organism>
<feature type="region of interest" description="Disordered" evidence="1">
    <location>
        <begin position="1"/>
        <end position="86"/>
    </location>
</feature>
<proteinExistence type="predicted"/>
<accession>A0A482XV27</accession>
<evidence type="ECO:0000313" key="3">
    <source>
        <dbReference type="Proteomes" id="UP000291343"/>
    </source>
</evidence>
<feature type="compositionally biased region" description="Basic and acidic residues" evidence="1">
    <location>
        <begin position="39"/>
        <end position="69"/>
    </location>
</feature>
<sequence>MEHSEDRSLSTDSESDLDDTETAVNSRKNAEFDPCLVQHAEKLDSKQDSEIGEKSVQEAESCPKTRPDAEVSETNLENAGSGAERM</sequence>
<evidence type="ECO:0000313" key="2">
    <source>
        <dbReference type="EMBL" id="RZF48581.1"/>
    </source>
</evidence>
<keyword evidence="3" id="KW-1185">Reference proteome</keyword>
<reference evidence="2 3" key="1">
    <citation type="journal article" date="2017" name="Gigascience">
        <title>Genome sequence of the small brown planthopper, Laodelphax striatellus.</title>
        <authorList>
            <person name="Zhu J."/>
            <person name="Jiang F."/>
            <person name="Wang X."/>
            <person name="Yang P."/>
            <person name="Bao Y."/>
            <person name="Zhao W."/>
            <person name="Wang W."/>
            <person name="Lu H."/>
            <person name="Wang Q."/>
            <person name="Cui N."/>
            <person name="Li J."/>
            <person name="Chen X."/>
            <person name="Luo L."/>
            <person name="Yu J."/>
            <person name="Kang L."/>
            <person name="Cui F."/>
        </authorList>
    </citation>
    <scope>NUCLEOTIDE SEQUENCE [LARGE SCALE GENOMIC DNA]</scope>
    <source>
        <strain evidence="2">Lst14</strain>
    </source>
</reference>
<dbReference type="EMBL" id="QKKF02001744">
    <property type="protein sequence ID" value="RZF48581.1"/>
    <property type="molecule type" value="Genomic_DNA"/>
</dbReference>
<name>A0A482XV27_LAOST</name>
<dbReference type="AlphaFoldDB" id="A0A482XV27"/>
<evidence type="ECO:0000256" key="1">
    <source>
        <dbReference type="SAM" id="MobiDB-lite"/>
    </source>
</evidence>